<feature type="transmembrane region" description="Helical" evidence="7">
    <location>
        <begin position="469"/>
        <end position="501"/>
    </location>
</feature>
<dbReference type="VEuPathDB" id="AmoebaDB:NAEGRDRAFT_56377"/>
<evidence type="ECO:0000256" key="6">
    <source>
        <dbReference type="ARBA" id="ARBA00023180"/>
    </source>
</evidence>
<sequence length="768" mass="85057">MPSCPSFCHSGSNEDDEPKEGESFSKLDYNSDDDREPEDAKYKPNFNEATKYNPQITRVKKKGRFPTDIPCLILFVLYCLGMIAIAVIAFKYGTPSKLYYGTDYMGRTCGQDNKNESANVIKIPYDIDCINSDSGKNTTAMALCEQKVKPLKTDLSSQAYLWFMEVLDPFYYGGICVSYCPGLRSTGDTILELLNRTADCPPELTTSSYELAGFDIPFLSYCSAKRVDRDEIFPVNDITKAVSTQLTYYDVVNRCVPTISLTNTSASQIIDTISKLKLGGNYSSIIDEASNVVSTFWDDITRGWKVLFAALLIAMILGFATLLFIRIFSGVVVYLTLIICVLSFLGLGAFMTYYGYTQSQVMKLKGLSTTVSQVILWCGVASMAIGLLIAIVSAIFIMRIRRAIGIIQESSKSIMYMPQVLIMPIIFAIIIGLFAAYWCVVSIFLYSSGDTHISGGAVKYTMTTWTRAIFAYHIFGGLWILAFIQAAEFLSLSGAIASWYWRREKRFVLGMPVVRAFVRTAVFHLGTAAFGSLIVAIIQMLRLIFEKIQRELETASKGNRIVKGCGWYVRAVLWIIEKIIKFLNRQAYVQCAMYGTGFLTSAKNAFLLMIRNPIQMSITQSLSTAVLVLSKLAVSALTCLFTYGIAAKTTFLNTDQKEISNPIFLAAIAFIIGFAVASLFCVIIQCAIDTVLQCFLIEMEMRTNDPTIPRFCTKSLNRFIEENIKIEQLSSCICPLCCCFTCSCCGHEGGKGVAPPVASGGNVATPNV</sequence>
<evidence type="ECO:0000256" key="3">
    <source>
        <dbReference type="ARBA" id="ARBA00022692"/>
    </source>
</evidence>
<keyword evidence="4 7" id="KW-1133">Transmembrane helix</keyword>
<organism evidence="10">
    <name type="scientific">Naegleria gruberi</name>
    <name type="common">Amoeba</name>
    <dbReference type="NCBI Taxonomy" id="5762"/>
    <lineage>
        <taxon>Eukaryota</taxon>
        <taxon>Discoba</taxon>
        <taxon>Heterolobosea</taxon>
        <taxon>Tetramitia</taxon>
        <taxon>Eutetramitia</taxon>
        <taxon>Vahlkampfiidae</taxon>
        <taxon>Naegleria</taxon>
    </lineage>
</organism>
<evidence type="ECO:0000313" key="9">
    <source>
        <dbReference type="EMBL" id="EFC37566.1"/>
    </source>
</evidence>
<dbReference type="eggNOG" id="KOG1362">
    <property type="taxonomic scope" value="Eukaryota"/>
</dbReference>
<evidence type="ECO:0000256" key="7">
    <source>
        <dbReference type="RuleBase" id="RU368066"/>
    </source>
</evidence>
<dbReference type="AlphaFoldDB" id="D2W072"/>
<dbReference type="PANTHER" id="PTHR12385">
    <property type="entry name" value="CHOLINE TRANSPORTER-LIKE (SLC FAMILY 44)"/>
    <property type="match status" value="1"/>
</dbReference>
<proteinExistence type="inferred from homology"/>
<feature type="transmembrane region" description="Helical" evidence="7">
    <location>
        <begin position="306"/>
        <end position="325"/>
    </location>
</feature>
<dbReference type="EMBL" id="GG738917">
    <property type="protein sequence ID" value="EFC37566.1"/>
    <property type="molecule type" value="Genomic_DNA"/>
</dbReference>
<dbReference type="Proteomes" id="UP000006671">
    <property type="component" value="Unassembled WGS sequence"/>
</dbReference>
<dbReference type="OrthoDB" id="420519at2759"/>
<protein>
    <recommendedName>
        <fullName evidence="7">Choline transporter-like protein</fullName>
    </recommendedName>
</protein>
<accession>D2W072</accession>
<feature type="transmembrane region" description="Helical" evidence="7">
    <location>
        <begin position="522"/>
        <end position="545"/>
    </location>
</feature>
<dbReference type="GO" id="GO:0005886">
    <property type="term" value="C:plasma membrane"/>
    <property type="evidence" value="ECO:0007669"/>
    <property type="project" value="UniProtKB-SubCell"/>
</dbReference>
<feature type="transmembrane region" description="Helical" evidence="7">
    <location>
        <begin position="663"/>
        <end position="692"/>
    </location>
</feature>
<evidence type="ECO:0000256" key="1">
    <source>
        <dbReference type="ARBA" id="ARBA00004141"/>
    </source>
</evidence>
<dbReference type="InterPro" id="IPR007603">
    <property type="entry name" value="Choline_transptr-like"/>
</dbReference>
<comment type="function">
    <text evidence="7">Choline transporter.</text>
</comment>
<feature type="transmembrane region" description="Helical" evidence="7">
    <location>
        <begin position="421"/>
        <end position="449"/>
    </location>
</feature>
<keyword evidence="5 7" id="KW-0472">Membrane</keyword>
<keyword evidence="10" id="KW-1185">Reference proteome</keyword>
<feature type="transmembrane region" description="Helical" evidence="7">
    <location>
        <begin position="332"/>
        <end position="354"/>
    </location>
</feature>
<keyword evidence="3 7" id="KW-0812">Transmembrane</keyword>
<dbReference type="GO" id="GO:0022857">
    <property type="term" value="F:transmembrane transporter activity"/>
    <property type="evidence" value="ECO:0007669"/>
    <property type="project" value="UniProtKB-UniRule"/>
</dbReference>
<dbReference type="GeneID" id="8863157"/>
<comment type="similarity">
    <text evidence="2 7">Belongs to the CTL (choline transporter-like) family.</text>
</comment>
<evidence type="ECO:0000256" key="2">
    <source>
        <dbReference type="ARBA" id="ARBA00007168"/>
    </source>
</evidence>
<feature type="region of interest" description="Disordered" evidence="8">
    <location>
        <begin position="1"/>
        <end position="45"/>
    </location>
</feature>
<reference evidence="9 10" key="1">
    <citation type="journal article" date="2010" name="Cell">
        <title>The genome of Naegleria gruberi illuminates early eukaryotic versatility.</title>
        <authorList>
            <person name="Fritz-Laylin L.K."/>
            <person name="Prochnik S.E."/>
            <person name="Ginger M.L."/>
            <person name="Dacks J.B."/>
            <person name="Carpenter M.L."/>
            <person name="Field M.C."/>
            <person name="Kuo A."/>
            <person name="Paredez A."/>
            <person name="Chapman J."/>
            <person name="Pham J."/>
            <person name="Shu S."/>
            <person name="Neupane R."/>
            <person name="Cipriano M."/>
            <person name="Mancuso J."/>
            <person name="Tu H."/>
            <person name="Salamov A."/>
            <person name="Lindquist E."/>
            <person name="Shapiro H."/>
            <person name="Lucas S."/>
            <person name="Grigoriev I.V."/>
            <person name="Cande W.Z."/>
            <person name="Fulton C."/>
            <person name="Rokhsar D.S."/>
            <person name="Dawson S.C."/>
        </authorList>
    </citation>
    <scope>NUCLEOTIDE SEQUENCE [LARGE SCALE GENOMIC DNA]</scope>
    <source>
        <strain evidence="9 10">NEG-M</strain>
    </source>
</reference>
<dbReference type="Pfam" id="PF04515">
    <property type="entry name" value="Choline_transpo"/>
    <property type="match status" value="1"/>
</dbReference>
<dbReference type="OMA" id="LLGIRYM"/>
<dbReference type="KEGG" id="ngr:NAEGRDRAFT_56377"/>
<name>D2W072_NAEGR</name>
<comment type="subcellular location">
    <subcellularLocation>
        <location evidence="7">Cell membrane</location>
        <topology evidence="7">Multi-pass membrane protein</topology>
    </subcellularLocation>
    <subcellularLocation>
        <location evidence="1">Membrane</location>
        <topology evidence="1">Multi-pass membrane protein</topology>
    </subcellularLocation>
</comment>
<gene>
    <name evidence="9" type="ORF">NAEGRDRAFT_56377</name>
</gene>
<evidence type="ECO:0000256" key="4">
    <source>
        <dbReference type="ARBA" id="ARBA00022989"/>
    </source>
</evidence>
<feature type="transmembrane region" description="Helical" evidence="7">
    <location>
        <begin position="374"/>
        <end position="400"/>
    </location>
</feature>
<dbReference type="PANTHER" id="PTHR12385:SF14">
    <property type="entry name" value="CHOLINE TRANSPORTER-LIKE 2"/>
    <property type="match status" value="1"/>
</dbReference>
<dbReference type="RefSeq" id="XP_002670310.1">
    <property type="nucleotide sequence ID" value="XM_002670264.1"/>
</dbReference>
<keyword evidence="6" id="KW-0325">Glycoprotein</keyword>
<evidence type="ECO:0000313" key="10">
    <source>
        <dbReference type="Proteomes" id="UP000006671"/>
    </source>
</evidence>
<evidence type="ECO:0000256" key="5">
    <source>
        <dbReference type="ARBA" id="ARBA00023136"/>
    </source>
</evidence>
<evidence type="ECO:0000256" key="8">
    <source>
        <dbReference type="SAM" id="MobiDB-lite"/>
    </source>
</evidence>
<feature type="transmembrane region" description="Helical" evidence="7">
    <location>
        <begin position="622"/>
        <end position="643"/>
    </location>
</feature>
<feature type="transmembrane region" description="Helical" evidence="7">
    <location>
        <begin position="69"/>
        <end position="90"/>
    </location>
</feature>
<dbReference type="InParanoid" id="D2W072"/>